<dbReference type="Gene3D" id="2.120.10.30">
    <property type="entry name" value="TolB, C-terminal domain"/>
    <property type="match status" value="1"/>
</dbReference>
<dbReference type="KEGG" id="api:103309112"/>
<evidence type="ECO:0000256" key="3">
    <source>
        <dbReference type="ARBA" id="ARBA00022525"/>
    </source>
</evidence>
<accession>A0A8R2B510</accession>
<dbReference type="Pfam" id="PF03022">
    <property type="entry name" value="MRJP"/>
    <property type="match status" value="1"/>
</dbReference>
<keyword evidence="3" id="KW-0964">Secreted</keyword>
<sequence length="440" mass="48412">MVLYVMRHTRIAATDLGPSQLLLLLLQLTAMAVLTGSVDRRYDHHLLGTSLVWNSSYDPRAVIHSRFQMTRAGRVIVVSPRFRPGVPFTLGSFRTAGTGDRCIVEPDVLPLPFTPHAHQAKTRTSPASKDSAPAPLVNVIDLSIEDITDVVWLLDAGLVDTMTGSPRRVSPAKVVRLEIDDDQDHRGPPKSSYKTFEIKTVAADTADDCSEASSCLQYIVTYRSRTGERNHYAFVSDAARSTVLVLNTDTGAQWAMDFPQKATGHEAAPRDILFMVLLRMANGQTWLYTTFMSGCKVFAVDLEYIDRCTLDGAQPAIVEVGHKPYRITVLGTDTGSRMYFRRPTENEIWAWDANYGPFHPLGFKLVSKGTDCRAPVHVAPGYGGFIYVLKNNFADYVRKSTGSMGAYSLIHPVITLPSYCSISTTTAVPSKADGCVCPLT</sequence>
<dbReference type="InterPro" id="IPR011048">
    <property type="entry name" value="Haem_d1_sf"/>
</dbReference>
<dbReference type="PANTHER" id="PTHR10009:SF6">
    <property type="entry name" value="FI16876P1"/>
    <property type="match status" value="1"/>
</dbReference>
<name>A0A8R2B510_ACYPI</name>
<dbReference type="SUPFAM" id="SSF51004">
    <property type="entry name" value="C-terminal (heme d1) domain of cytochrome cd1-nitrite reductase"/>
    <property type="match status" value="1"/>
</dbReference>
<comment type="subcellular location">
    <subcellularLocation>
        <location evidence="1">Secreted</location>
    </subcellularLocation>
</comment>
<evidence type="ECO:0000313" key="4">
    <source>
        <dbReference type="EnsemblMetazoa" id="XP_008182001.2"/>
    </source>
</evidence>
<protein>
    <recommendedName>
        <fullName evidence="6">Secreted protein</fullName>
    </recommendedName>
</protein>
<dbReference type="EnsemblMetazoa" id="XM_008183779.3">
    <property type="protein sequence ID" value="XP_008182001.2"/>
    <property type="gene ID" value="LOC103309112"/>
</dbReference>
<dbReference type="AlphaFoldDB" id="A0A8R2B510"/>
<reference evidence="5" key="1">
    <citation type="submission" date="2010-06" db="EMBL/GenBank/DDBJ databases">
        <authorList>
            <person name="Jiang H."/>
            <person name="Abraham K."/>
            <person name="Ali S."/>
            <person name="Alsbrooks S.L."/>
            <person name="Anim B.N."/>
            <person name="Anosike U.S."/>
            <person name="Attaway T."/>
            <person name="Bandaranaike D.P."/>
            <person name="Battles P.K."/>
            <person name="Bell S.N."/>
            <person name="Bell A.V."/>
            <person name="Beltran B."/>
            <person name="Bickham C."/>
            <person name="Bustamante Y."/>
            <person name="Caleb T."/>
            <person name="Canada A."/>
            <person name="Cardenas V."/>
            <person name="Carter K."/>
            <person name="Chacko J."/>
            <person name="Chandrabose M.N."/>
            <person name="Chavez D."/>
            <person name="Chavez A."/>
            <person name="Chen L."/>
            <person name="Chu H.-S."/>
            <person name="Claassen K.J."/>
            <person name="Cockrell R."/>
            <person name="Collins M."/>
            <person name="Cooper J.A."/>
            <person name="Cree A."/>
            <person name="Curry S.M."/>
            <person name="Da Y."/>
            <person name="Dao M.D."/>
            <person name="Das B."/>
            <person name="Davila M.-L."/>
            <person name="Davy-Carroll L."/>
            <person name="Denson S."/>
            <person name="Dinh H."/>
            <person name="Ebong V.E."/>
            <person name="Edwards J.R."/>
            <person name="Egan A."/>
            <person name="El-Daye J."/>
            <person name="Escobedo L."/>
            <person name="Fernandez S."/>
            <person name="Fernando P.R."/>
            <person name="Flagg N."/>
            <person name="Forbes L.D."/>
            <person name="Fowler R.G."/>
            <person name="Fu Q."/>
            <person name="Gabisi R.A."/>
            <person name="Ganer J."/>
            <person name="Garbino Pronczuk A."/>
            <person name="Garcia R.M."/>
            <person name="Garner T."/>
            <person name="Garrett T.E."/>
            <person name="Gonzalez D.A."/>
            <person name="Hamid H."/>
            <person name="Hawkins E.S."/>
            <person name="Hirani K."/>
            <person name="Hogues M.E."/>
            <person name="Hollins B."/>
            <person name="Hsiao C.-H."/>
            <person name="Jabil R."/>
            <person name="James M.L."/>
            <person name="Jhangiani S.N."/>
            <person name="Johnson B."/>
            <person name="Johnson Q."/>
            <person name="Joshi V."/>
            <person name="Kalu J.B."/>
            <person name="Kam C."/>
            <person name="Kashfia A."/>
            <person name="Keebler J."/>
            <person name="Kisamo H."/>
            <person name="Kovar C.L."/>
            <person name="Lago L.A."/>
            <person name="Lai C.-Y."/>
            <person name="Laidlaw J."/>
            <person name="Lara F."/>
            <person name="Le T.-K."/>
            <person name="Lee S.L."/>
            <person name="Legall F.H."/>
            <person name="Lemon S.J."/>
            <person name="Lewis L.R."/>
            <person name="Li B."/>
            <person name="Liu Y."/>
            <person name="Liu Y.-S."/>
            <person name="Lopez J."/>
            <person name="Lozado R.J."/>
            <person name="Lu J."/>
            <person name="Madu R.C."/>
            <person name="Maheshwari M."/>
            <person name="Maheshwari R."/>
            <person name="Malloy K."/>
            <person name="Martinez E."/>
            <person name="Mathew T."/>
            <person name="Mercado I.C."/>
            <person name="Mercado C."/>
            <person name="Meyer B."/>
            <person name="Montgomery K."/>
            <person name="Morgan M.B."/>
            <person name="Munidasa M."/>
            <person name="Nazareth L.V."/>
            <person name="Nelson J."/>
            <person name="Ng B.M."/>
            <person name="Nguyen N.B."/>
            <person name="Nguyen P.Q."/>
            <person name="Nguyen T."/>
            <person name="Obregon M."/>
            <person name="Okwuonu G.O."/>
            <person name="Onwere C.G."/>
            <person name="Orozco G."/>
            <person name="Parra A."/>
            <person name="Patel S."/>
            <person name="Patil S."/>
            <person name="Perez A."/>
            <person name="Perez Y."/>
            <person name="Pham C."/>
            <person name="Primus E.L."/>
            <person name="Pu L.-L."/>
            <person name="Puazo M."/>
            <person name="Qin X."/>
            <person name="Quiroz J.B."/>
            <person name="Reese J."/>
            <person name="Richards S."/>
            <person name="Rives C.M."/>
            <person name="Robberts R."/>
            <person name="Ruiz S.J."/>
            <person name="Ruiz M.J."/>
            <person name="Santibanez J."/>
            <person name="Schneider B.W."/>
            <person name="Sisson I."/>
            <person name="Smith M."/>
            <person name="Sodergren E."/>
            <person name="Song X.-Z."/>
            <person name="Song B.B."/>
            <person name="Summersgill H."/>
            <person name="Thelus R."/>
            <person name="Thornton R.D."/>
            <person name="Trejos Z.Y."/>
            <person name="Usmani K."/>
            <person name="Vattathil S."/>
            <person name="Villasana D."/>
            <person name="Walker D.L."/>
            <person name="Wang S."/>
            <person name="Wang K."/>
            <person name="White C.S."/>
            <person name="Williams A.C."/>
            <person name="Williamson J."/>
            <person name="Wilson K."/>
            <person name="Woghiren I.O."/>
            <person name="Woodworth J.R."/>
            <person name="Worley K.C."/>
            <person name="Wright R.A."/>
            <person name="Wu W."/>
            <person name="Young L."/>
            <person name="Zhang L."/>
            <person name="Zhang J."/>
            <person name="Zhu Y."/>
            <person name="Muzny D.M."/>
            <person name="Weinstock G."/>
            <person name="Gibbs R.A."/>
        </authorList>
    </citation>
    <scope>NUCLEOTIDE SEQUENCE [LARGE SCALE GENOMIC DNA]</scope>
    <source>
        <strain evidence="5">LSR1</strain>
    </source>
</reference>
<evidence type="ECO:0000256" key="1">
    <source>
        <dbReference type="ARBA" id="ARBA00004613"/>
    </source>
</evidence>
<dbReference type="PANTHER" id="PTHR10009">
    <property type="entry name" value="PROTEIN YELLOW-RELATED"/>
    <property type="match status" value="1"/>
</dbReference>
<evidence type="ECO:0000256" key="2">
    <source>
        <dbReference type="ARBA" id="ARBA00009127"/>
    </source>
</evidence>
<dbReference type="GO" id="GO:0005576">
    <property type="term" value="C:extracellular region"/>
    <property type="evidence" value="ECO:0007669"/>
    <property type="project" value="UniProtKB-SubCell"/>
</dbReference>
<dbReference type="GeneID" id="103309112"/>
<dbReference type="Proteomes" id="UP000007819">
    <property type="component" value="Chromosome A1"/>
</dbReference>
<dbReference type="InterPro" id="IPR011042">
    <property type="entry name" value="6-blade_b-propeller_TolB-like"/>
</dbReference>
<organism evidence="4 5">
    <name type="scientific">Acyrthosiphon pisum</name>
    <name type="common">Pea aphid</name>
    <dbReference type="NCBI Taxonomy" id="7029"/>
    <lineage>
        <taxon>Eukaryota</taxon>
        <taxon>Metazoa</taxon>
        <taxon>Ecdysozoa</taxon>
        <taxon>Arthropoda</taxon>
        <taxon>Hexapoda</taxon>
        <taxon>Insecta</taxon>
        <taxon>Pterygota</taxon>
        <taxon>Neoptera</taxon>
        <taxon>Paraneoptera</taxon>
        <taxon>Hemiptera</taxon>
        <taxon>Sternorrhyncha</taxon>
        <taxon>Aphidomorpha</taxon>
        <taxon>Aphidoidea</taxon>
        <taxon>Aphididae</taxon>
        <taxon>Macrosiphini</taxon>
        <taxon>Acyrthosiphon</taxon>
    </lineage>
</organism>
<dbReference type="OrthoDB" id="6623281at2759"/>
<keyword evidence="5" id="KW-1185">Reference proteome</keyword>
<comment type="similarity">
    <text evidence="2">Belongs to the major royal jelly protein family.</text>
</comment>
<proteinExistence type="inferred from homology"/>
<reference evidence="4" key="2">
    <citation type="submission" date="2022-06" db="UniProtKB">
        <authorList>
            <consortium name="EnsemblMetazoa"/>
        </authorList>
    </citation>
    <scope>IDENTIFICATION</scope>
</reference>
<evidence type="ECO:0000313" key="5">
    <source>
        <dbReference type="Proteomes" id="UP000007819"/>
    </source>
</evidence>
<evidence type="ECO:0008006" key="6">
    <source>
        <dbReference type="Google" id="ProtNLM"/>
    </source>
</evidence>
<dbReference type="RefSeq" id="XP_008182001.2">
    <property type="nucleotide sequence ID" value="XM_008183779.3"/>
</dbReference>
<dbReference type="InterPro" id="IPR017996">
    <property type="entry name" value="MRJP/yellow-related"/>
</dbReference>